<dbReference type="Pfam" id="PF01555">
    <property type="entry name" value="N6_N4_Mtase"/>
    <property type="match status" value="1"/>
</dbReference>
<evidence type="ECO:0000256" key="3">
    <source>
        <dbReference type="ARBA" id="ARBA00022691"/>
    </source>
</evidence>
<accession>A0ABT1RMZ2</accession>
<protein>
    <submittedName>
        <fullName evidence="6">Site-specific DNA-methyltransferase</fullName>
    </submittedName>
</protein>
<keyword evidence="3" id="KW-0949">S-adenosyl-L-methionine</keyword>
<gene>
    <name evidence="6" type="ORF">NE619_07440</name>
</gene>
<dbReference type="RefSeq" id="WP_256131753.1">
    <property type="nucleotide sequence ID" value="NZ_JANFXK010000006.1"/>
</dbReference>
<sequence>MSLIYLLPSILEESKEEYEEIKKSIPAGRSFCPVEKINHTQSESDSLLARGDNLEFIQYLIREKDMEGKIQLIYMDPPFYSKASYDAVIKLKSPLIEDAPAIKPTAYDDLWKTGMEEYLRMLCIRFFFIRDLLSEEGCFWVHLDWHVVHYVKILLDEIFGEDCFVNEIIWNYKSGGTGKRNFSRKHDTLLFYGKSKKYYFQPLQEKSYNRGYKPYRFKGVKEYKDDLGWYTMVNMKDVWQVDMVGRTSAERTGYATQKPEQLLSRIIESCSRPGDLCADFFGGSGTLAATAEKLGRQWISCDVGGIATASSLKRMSVKKSTFTLLETEADEKSEELRVRLETEPIEFTDKKLVTVTLEGYDLDLKHIPLQGKDRDVINKFRKKDSLQLLEYWSVDFHYDGKIHNPEFSFPKEKDRIEKVCRQIGHNMDKISIRAVDVFGNSTLKILHAGE</sequence>
<proteinExistence type="predicted"/>
<evidence type="ECO:0000313" key="6">
    <source>
        <dbReference type="EMBL" id="MCQ4636559.1"/>
    </source>
</evidence>
<dbReference type="InterPro" id="IPR029063">
    <property type="entry name" value="SAM-dependent_MTases_sf"/>
</dbReference>
<dbReference type="Proteomes" id="UP001524502">
    <property type="component" value="Unassembled WGS sequence"/>
</dbReference>
<dbReference type="InterPro" id="IPR002941">
    <property type="entry name" value="DNA_methylase_N4/N6"/>
</dbReference>
<dbReference type="InterPro" id="IPR002295">
    <property type="entry name" value="N4/N6-MTase_EcoPI_Mod-like"/>
</dbReference>
<organism evidence="6 7">
    <name type="scientific">Anaerovorax odorimutans</name>
    <dbReference type="NCBI Taxonomy" id="109327"/>
    <lineage>
        <taxon>Bacteria</taxon>
        <taxon>Bacillati</taxon>
        <taxon>Bacillota</taxon>
        <taxon>Clostridia</taxon>
        <taxon>Peptostreptococcales</taxon>
        <taxon>Anaerovoracaceae</taxon>
        <taxon>Anaerovorax</taxon>
    </lineage>
</organism>
<evidence type="ECO:0000256" key="2">
    <source>
        <dbReference type="ARBA" id="ARBA00022679"/>
    </source>
</evidence>
<dbReference type="PRINTS" id="PR00506">
    <property type="entry name" value="D21N6MTFRASE"/>
</dbReference>
<name>A0ABT1RMZ2_9FIRM</name>
<keyword evidence="4" id="KW-0680">Restriction system</keyword>
<evidence type="ECO:0000256" key="4">
    <source>
        <dbReference type="ARBA" id="ARBA00022747"/>
    </source>
</evidence>
<feature type="domain" description="DNA methylase N-4/N-6" evidence="5">
    <location>
        <begin position="70"/>
        <end position="303"/>
    </location>
</feature>
<keyword evidence="1" id="KW-0489">Methyltransferase</keyword>
<evidence type="ECO:0000259" key="5">
    <source>
        <dbReference type="Pfam" id="PF01555"/>
    </source>
</evidence>
<dbReference type="Gene3D" id="3.40.50.150">
    <property type="entry name" value="Vaccinia Virus protein VP39"/>
    <property type="match status" value="1"/>
</dbReference>
<keyword evidence="7" id="KW-1185">Reference proteome</keyword>
<dbReference type="SUPFAM" id="SSF53335">
    <property type="entry name" value="S-adenosyl-L-methionine-dependent methyltransferases"/>
    <property type="match status" value="1"/>
</dbReference>
<evidence type="ECO:0000256" key="1">
    <source>
        <dbReference type="ARBA" id="ARBA00022603"/>
    </source>
</evidence>
<dbReference type="EMBL" id="JANFXK010000006">
    <property type="protein sequence ID" value="MCQ4636559.1"/>
    <property type="molecule type" value="Genomic_DNA"/>
</dbReference>
<keyword evidence="2" id="KW-0808">Transferase</keyword>
<reference evidence="6 7" key="1">
    <citation type="submission" date="2022-06" db="EMBL/GenBank/DDBJ databases">
        <title>Isolation of gut microbiota from human fecal samples.</title>
        <authorList>
            <person name="Pamer E.G."/>
            <person name="Barat B."/>
            <person name="Waligurski E."/>
            <person name="Medina S."/>
            <person name="Paddock L."/>
            <person name="Mostad J."/>
        </authorList>
    </citation>
    <scope>NUCLEOTIDE SEQUENCE [LARGE SCALE GENOMIC DNA]</scope>
    <source>
        <strain evidence="6 7">SL.3.17</strain>
    </source>
</reference>
<comment type="caution">
    <text evidence="6">The sequence shown here is derived from an EMBL/GenBank/DDBJ whole genome shotgun (WGS) entry which is preliminary data.</text>
</comment>
<evidence type="ECO:0000313" key="7">
    <source>
        <dbReference type="Proteomes" id="UP001524502"/>
    </source>
</evidence>